<dbReference type="Pfam" id="PF00984">
    <property type="entry name" value="UDPG_MGDP_dh"/>
    <property type="match status" value="1"/>
</dbReference>
<dbReference type="GO" id="GO:0000271">
    <property type="term" value="P:polysaccharide biosynthetic process"/>
    <property type="evidence" value="ECO:0007669"/>
    <property type="project" value="InterPro"/>
</dbReference>
<dbReference type="Gene3D" id="1.20.5.100">
    <property type="entry name" value="Cytochrome c1, transmembrane anchor, C-terminal"/>
    <property type="match status" value="1"/>
</dbReference>
<dbReference type="InterPro" id="IPR014027">
    <property type="entry name" value="UDP-Glc/GDP-Man_DH_C"/>
</dbReference>
<feature type="binding site" evidence="10">
    <location>
        <position position="121"/>
    </location>
    <ligand>
        <name>NAD(+)</name>
        <dbReference type="ChEBI" id="CHEBI:57540"/>
    </ligand>
</feature>
<feature type="binding site" evidence="10">
    <location>
        <position position="30"/>
    </location>
    <ligand>
        <name>NAD(+)</name>
        <dbReference type="ChEBI" id="CHEBI:57540"/>
    </ligand>
</feature>
<evidence type="ECO:0000256" key="2">
    <source>
        <dbReference type="ARBA" id="ARBA00006601"/>
    </source>
</evidence>
<feature type="domain" description="UDP-glucose/GDP-mannose dehydrogenase C-terminal" evidence="11">
    <location>
        <begin position="313"/>
        <end position="414"/>
    </location>
</feature>
<dbReference type="PIRSF" id="PIRSF000124">
    <property type="entry name" value="UDPglc_GDPman_dh"/>
    <property type="match status" value="1"/>
</dbReference>
<evidence type="ECO:0000256" key="4">
    <source>
        <dbReference type="ARBA" id="ARBA00023002"/>
    </source>
</evidence>
<feature type="binding site" evidence="10">
    <location>
        <position position="86"/>
    </location>
    <ligand>
        <name>NAD(+)</name>
        <dbReference type="ChEBI" id="CHEBI:57540"/>
    </ligand>
</feature>
<evidence type="ECO:0000256" key="1">
    <source>
        <dbReference type="ARBA" id="ARBA00004701"/>
    </source>
</evidence>
<dbReference type="SUPFAM" id="SSF51735">
    <property type="entry name" value="NAD(P)-binding Rossmann-fold domains"/>
    <property type="match status" value="1"/>
</dbReference>
<feature type="binding site" evidence="9">
    <location>
        <position position="204"/>
    </location>
    <ligand>
        <name>substrate</name>
    </ligand>
</feature>
<dbReference type="InterPro" id="IPR036220">
    <property type="entry name" value="UDP-Glc/GDP-Man_DH_C_sf"/>
</dbReference>
<feature type="binding site" evidence="10">
    <location>
        <position position="327"/>
    </location>
    <ligand>
        <name>NAD(+)</name>
        <dbReference type="ChEBI" id="CHEBI:57540"/>
    </ligand>
</feature>
<dbReference type="Pfam" id="PF03720">
    <property type="entry name" value="UDPG_MGDP_dh_C"/>
    <property type="match status" value="1"/>
</dbReference>
<evidence type="ECO:0000259" key="11">
    <source>
        <dbReference type="SMART" id="SM00984"/>
    </source>
</evidence>
<dbReference type="EC" id="1.1.1.22" evidence="3 7"/>
<feature type="binding site" evidence="9">
    <location>
        <position position="257"/>
    </location>
    <ligand>
        <name>substrate</name>
    </ligand>
</feature>
<dbReference type="EMBL" id="NIBG01000035">
    <property type="protein sequence ID" value="PAB56359.1"/>
    <property type="molecule type" value="Genomic_DNA"/>
</dbReference>
<dbReference type="GO" id="GO:0003979">
    <property type="term" value="F:UDP-glucose 6-dehydrogenase activity"/>
    <property type="evidence" value="ECO:0007669"/>
    <property type="project" value="UniProtKB-EC"/>
</dbReference>
<evidence type="ECO:0000256" key="7">
    <source>
        <dbReference type="PIRNR" id="PIRNR000124"/>
    </source>
</evidence>
<dbReference type="InterPro" id="IPR036291">
    <property type="entry name" value="NAD(P)-bd_dom_sf"/>
</dbReference>
<name>A0A267M9W0_9FIRM</name>
<comment type="similarity">
    <text evidence="2 7">Belongs to the UDP-glucose/GDP-mannose dehydrogenase family.</text>
</comment>
<evidence type="ECO:0000256" key="9">
    <source>
        <dbReference type="PIRSR" id="PIRSR500134-2"/>
    </source>
</evidence>
<dbReference type="InterPro" id="IPR028357">
    <property type="entry name" value="UDPglc_DH_bac"/>
</dbReference>
<dbReference type="RefSeq" id="WP_095136064.1">
    <property type="nucleotide sequence ID" value="NZ_NIBG01000035.1"/>
</dbReference>
<evidence type="ECO:0000313" key="12">
    <source>
        <dbReference type="EMBL" id="PAB56359.1"/>
    </source>
</evidence>
<dbReference type="NCBIfam" id="TIGR03026">
    <property type="entry name" value="NDP-sugDHase"/>
    <property type="match status" value="1"/>
</dbReference>
<keyword evidence="13" id="KW-1185">Reference proteome</keyword>
<feature type="binding site" evidence="10">
    <location>
        <position position="35"/>
    </location>
    <ligand>
        <name>NAD(+)</name>
        <dbReference type="ChEBI" id="CHEBI:57540"/>
    </ligand>
</feature>
<dbReference type="GO" id="GO:0006065">
    <property type="term" value="P:UDP-glucuronate biosynthetic process"/>
    <property type="evidence" value="ECO:0007669"/>
    <property type="project" value="UniProtKB-UniPathway"/>
</dbReference>
<feature type="binding site" evidence="10">
    <location>
        <position position="155"/>
    </location>
    <ligand>
        <name>NAD(+)</name>
        <dbReference type="ChEBI" id="CHEBI:57540"/>
    </ligand>
</feature>
<evidence type="ECO:0000256" key="6">
    <source>
        <dbReference type="ARBA" id="ARBA00047473"/>
    </source>
</evidence>
<comment type="catalytic activity">
    <reaction evidence="6 7">
        <text>UDP-alpha-D-glucose + 2 NAD(+) + H2O = UDP-alpha-D-glucuronate + 2 NADH + 3 H(+)</text>
        <dbReference type="Rhea" id="RHEA:23596"/>
        <dbReference type="ChEBI" id="CHEBI:15377"/>
        <dbReference type="ChEBI" id="CHEBI:15378"/>
        <dbReference type="ChEBI" id="CHEBI:57540"/>
        <dbReference type="ChEBI" id="CHEBI:57945"/>
        <dbReference type="ChEBI" id="CHEBI:58052"/>
        <dbReference type="ChEBI" id="CHEBI:58885"/>
        <dbReference type="EC" id="1.1.1.22"/>
    </reaction>
</comment>
<feature type="binding site" evidence="9">
    <location>
        <begin position="152"/>
        <end position="155"/>
    </location>
    <ligand>
        <name>substrate</name>
    </ligand>
</feature>
<organism evidence="12 13">
    <name type="scientific">Anaeromicrobium sediminis</name>
    <dbReference type="NCBI Taxonomy" id="1478221"/>
    <lineage>
        <taxon>Bacteria</taxon>
        <taxon>Bacillati</taxon>
        <taxon>Bacillota</taxon>
        <taxon>Clostridia</taxon>
        <taxon>Peptostreptococcales</taxon>
        <taxon>Thermotaleaceae</taxon>
        <taxon>Anaeromicrobium</taxon>
    </lineage>
</organism>
<proteinExistence type="inferred from homology"/>
<keyword evidence="5 7" id="KW-0520">NAD</keyword>
<gene>
    <name evidence="12" type="ORF">CCE28_20915</name>
</gene>
<dbReference type="AlphaFoldDB" id="A0A267M9W0"/>
<evidence type="ECO:0000256" key="10">
    <source>
        <dbReference type="PIRSR" id="PIRSR500134-3"/>
    </source>
</evidence>
<sequence>MNICVIGAGYVGLITSLCFAKQGNRVICVDKDIEKVDKLNKGIPTIFEENLEELLNECLTSKTIFFTKDIHQTIRDSDVIFIAVGTPEMDNWDVDISQVTEVINQISYSINDYKIIVNKSTVPVGTQKYVKELLIRNGVSKDKFDIVSNPEFLREGKAIYDFLNGDRIVIGYDSEKAKMVMEKLYSTFNTKVVFTQPEAAELIKYASNAFLATKISFINEIANLCNKVGANIETVAYAIGLDKRISPEFLKAGIGYGGSCFPKDTKALVKIGEKNECDFKIVNSAIKVNEEQRLLPVKVLLDKYKSLKGKVITILGLTFKAGTNDIRESPSLFIIEELLKQGTIIKAYDSEASPEIKQIFPNIIYCHSLYDSLIDSHCAVICTDWEEFSTIDLSMLKKKMKNPMIIDGRNLLDLEEVKKNNLQYYSVGRGNWINY</sequence>
<dbReference type="PIRSF" id="PIRSF500134">
    <property type="entry name" value="UDPglc_DH_bac"/>
    <property type="match status" value="1"/>
</dbReference>
<dbReference type="UniPathway" id="UPA00038">
    <property type="reaction ID" value="UER00491"/>
</dbReference>
<keyword evidence="4 7" id="KW-0560">Oxidoreductase</keyword>
<dbReference type="InterPro" id="IPR017476">
    <property type="entry name" value="UDP-Glc/GDP-Man"/>
</dbReference>
<reference evidence="12 13" key="1">
    <citation type="submission" date="2017-06" db="EMBL/GenBank/DDBJ databases">
        <title>Draft genome sequence of anaerobic fermentative bacterium Anaeromicrobium sediminis DY2726D isolated from West Pacific Ocean sediments.</title>
        <authorList>
            <person name="Zeng X."/>
        </authorList>
    </citation>
    <scope>NUCLEOTIDE SEQUENCE [LARGE SCALE GENOMIC DNA]</scope>
    <source>
        <strain evidence="12 13">DY2726D</strain>
    </source>
</reference>
<comment type="pathway">
    <text evidence="1">Nucleotide-sugar biosynthesis; UDP-alpha-D-glucuronate biosynthesis; UDP-alpha-D-glucuronate from UDP-alpha-D-glucose: step 1/1.</text>
</comment>
<accession>A0A267M9W0</accession>
<dbReference type="Pfam" id="PF03721">
    <property type="entry name" value="UDPG_MGDP_dh_N"/>
    <property type="match status" value="1"/>
</dbReference>
<evidence type="ECO:0000256" key="5">
    <source>
        <dbReference type="ARBA" id="ARBA00023027"/>
    </source>
</evidence>
<dbReference type="InterPro" id="IPR008927">
    <property type="entry name" value="6-PGluconate_DH-like_C_sf"/>
</dbReference>
<evidence type="ECO:0000313" key="13">
    <source>
        <dbReference type="Proteomes" id="UP000216024"/>
    </source>
</evidence>
<dbReference type="Proteomes" id="UP000216024">
    <property type="component" value="Unassembled WGS sequence"/>
</dbReference>
<dbReference type="InterPro" id="IPR014026">
    <property type="entry name" value="UDP-Glc/GDP-Man_DH_dimer"/>
</dbReference>
<dbReference type="OrthoDB" id="9803238at2"/>
<dbReference type="Gene3D" id="3.40.50.720">
    <property type="entry name" value="NAD(P)-binding Rossmann-like Domain"/>
    <property type="match status" value="2"/>
</dbReference>
<comment type="caution">
    <text evidence="12">The sequence shown here is derived from an EMBL/GenBank/DDBJ whole genome shotgun (WGS) entry which is preliminary data.</text>
</comment>
<dbReference type="PANTHER" id="PTHR43750:SF3">
    <property type="entry name" value="UDP-GLUCOSE 6-DEHYDROGENASE TUAD"/>
    <property type="match status" value="1"/>
</dbReference>
<feature type="binding site" evidence="10">
    <location>
        <position position="263"/>
    </location>
    <ligand>
        <name>NAD(+)</name>
        <dbReference type="ChEBI" id="CHEBI:57540"/>
    </ligand>
</feature>
<dbReference type="InterPro" id="IPR001732">
    <property type="entry name" value="UDP-Glc/GDP-Man_DH_N"/>
</dbReference>
<dbReference type="SUPFAM" id="SSF52413">
    <property type="entry name" value="UDP-glucose/GDP-mannose dehydrogenase C-terminal domain"/>
    <property type="match status" value="1"/>
</dbReference>
<dbReference type="GO" id="GO:0051287">
    <property type="term" value="F:NAD binding"/>
    <property type="evidence" value="ECO:0007669"/>
    <property type="project" value="InterPro"/>
</dbReference>
<evidence type="ECO:0000256" key="8">
    <source>
        <dbReference type="PIRSR" id="PIRSR500134-1"/>
    </source>
</evidence>
<dbReference type="SMART" id="SM00984">
    <property type="entry name" value="UDPG_MGDP_dh_C"/>
    <property type="match status" value="1"/>
</dbReference>
<feature type="binding site" evidence="9">
    <location>
        <position position="320"/>
    </location>
    <ligand>
        <name>substrate</name>
    </ligand>
</feature>
<feature type="active site" description="Nucleophile" evidence="8">
    <location>
        <position position="260"/>
    </location>
</feature>
<dbReference type="PANTHER" id="PTHR43750">
    <property type="entry name" value="UDP-GLUCOSE 6-DEHYDROGENASE TUAD"/>
    <property type="match status" value="1"/>
</dbReference>
<protein>
    <recommendedName>
        <fullName evidence="3 7">UDP-glucose 6-dehydrogenase</fullName>
        <ecNumber evidence="3 7">1.1.1.22</ecNumber>
    </recommendedName>
</protein>
<evidence type="ECO:0000256" key="3">
    <source>
        <dbReference type="ARBA" id="ARBA00012954"/>
    </source>
</evidence>
<dbReference type="SUPFAM" id="SSF48179">
    <property type="entry name" value="6-phosphogluconate dehydrogenase C-terminal domain-like"/>
    <property type="match status" value="1"/>
</dbReference>
<feature type="binding site" evidence="9">
    <location>
        <begin position="249"/>
        <end position="253"/>
    </location>
    <ligand>
        <name>substrate</name>
    </ligand>
</feature>